<dbReference type="Pfam" id="PF00990">
    <property type="entry name" value="GGDEF"/>
    <property type="match status" value="1"/>
</dbReference>
<dbReference type="Proteomes" id="UP001218362">
    <property type="component" value="Chromosome"/>
</dbReference>
<organism evidence="6 7">
    <name type="scientific">Candidatus Andeanibacterium colombiense</name>
    <dbReference type="NCBI Taxonomy" id="3121345"/>
    <lineage>
        <taxon>Bacteria</taxon>
        <taxon>Pseudomonadati</taxon>
        <taxon>Pseudomonadota</taxon>
        <taxon>Alphaproteobacteria</taxon>
        <taxon>Sphingomonadales</taxon>
        <taxon>Sphingomonadaceae</taxon>
        <taxon>Candidatus Andeanibacterium</taxon>
    </lineage>
</organism>
<dbReference type="NCBIfam" id="TIGR00254">
    <property type="entry name" value="GGDEF"/>
    <property type="match status" value="1"/>
</dbReference>
<accession>A0AAJ5XAL1</accession>
<dbReference type="EMBL" id="CP119316">
    <property type="protein sequence ID" value="WEK47646.1"/>
    <property type="molecule type" value="Genomic_DNA"/>
</dbReference>
<evidence type="ECO:0000256" key="2">
    <source>
        <dbReference type="ARBA" id="ARBA00034247"/>
    </source>
</evidence>
<dbReference type="AlphaFoldDB" id="A0AAJ5XAL1"/>
<keyword evidence="4" id="KW-1133">Transmembrane helix</keyword>
<dbReference type="GO" id="GO:0052621">
    <property type="term" value="F:diguanylate cyclase activity"/>
    <property type="evidence" value="ECO:0007669"/>
    <property type="project" value="UniProtKB-EC"/>
</dbReference>
<dbReference type="CDD" id="cd01949">
    <property type="entry name" value="GGDEF"/>
    <property type="match status" value="1"/>
</dbReference>
<evidence type="ECO:0000256" key="3">
    <source>
        <dbReference type="SAM" id="MobiDB-lite"/>
    </source>
</evidence>
<feature type="transmembrane region" description="Helical" evidence="4">
    <location>
        <begin position="105"/>
        <end position="124"/>
    </location>
</feature>
<dbReference type="PROSITE" id="PS50887">
    <property type="entry name" value="GGDEF"/>
    <property type="match status" value="1"/>
</dbReference>
<evidence type="ECO:0000313" key="7">
    <source>
        <dbReference type="Proteomes" id="UP001218362"/>
    </source>
</evidence>
<evidence type="ECO:0000313" key="6">
    <source>
        <dbReference type="EMBL" id="WEK47646.1"/>
    </source>
</evidence>
<evidence type="ECO:0000259" key="5">
    <source>
        <dbReference type="PROSITE" id="PS50887"/>
    </source>
</evidence>
<gene>
    <name evidence="6" type="ORF">P0Y56_04965</name>
</gene>
<feature type="compositionally biased region" description="Basic residues" evidence="3">
    <location>
        <begin position="325"/>
        <end position="338"/>
    </location>
</feature>
<sequence length="338" mass="37465">MGKDQKIEQRAKVDPGFSERRGLLFRIARRHGWAVTVTGLALVALTDYLTGDRLWVGPGYLAFIGFAAWALGWREALGTVLFSALFTSQVNLDSVYPYYLPVTGWDIALRVPPVLAILALLAYARSACDTQWRLARTDPLTGALNRKAFFELAGAIRHSKSWHVLAYADLDGLKRLNDAEGHEQGDVALKAFSSHVRKAIRKDDLFARIGGDEFLVYLPVRDAQAGLIVADRLHRAMNGAAWGNAERPLRCSVGALILAPGARAIDRELRTADELMYEAKQTGAALALATAHEHGGHLTTERRYLQRRPMIERTSEAAESEFRAQPRKPRSRKLRAAA</sequence>
<name>A0AAJ5XAL1_9SPHN</name>
<proteinExistence type="predicted"/>
<reference evidence="6" key="1">
    <citation type="submission" date="2023-03" db="EMBL/GenBank/DDBJ databases">
        <title>Andean soil-derived lignocellulolytic bacterial consortium as a source of novel taxa and putative plastic-active enzymes.</title>
        <authorList>
            <person name="Diaz-Garcia L."/>
            <person name="Chuvochina M."/>
            <person name="Feuerriegel G."/>
            <person name="Bunk B."/>
            <person name="Sproer C."/>
            <person name="Streit W.R."/>
            <person name="Rodriguez L.M."/>
            <person name="Overmann J."/>
            <person name="Jimenez D.J."/>
        </authorList>
    </citation>
    <scope>NUCLEOTIDE SEQUENCE</scope>
    <source>
        <strain evidence="6">MAG 26</strain>
    </source>
</reference>
<keyword evidence="4" id="KW-0472">Membrane</keyword>
<evidence type="ECO:0000256" key="4">
    <source>
        <dbReference type="SAM" id="Phobius"/>
    </source>
</evidence>
<protein>
    <recommendedName>
        <fullName evidence="1">diguanylate cyclase</fullName>
        <ecNumber evidence="1">2.7.7.65</ecNumber>
    </recommendedName>
</protein>
<dbReference type="SMART" id="SM00267">
    <property type="entry name" value="GGDEF"/>
    <property type="match status" value="1"/>
</dbReference>
<feature type="region of interest" description="Disordered" evidence="3">
    <location>
        <begin position="314"/>
        <end position="338"/>
    </location>
</feature>
<dbReference type="PANTHER" id="PTHR45138">
    <property type="entry name" value="REGULATORY COMPONENTS OF SENSORY TRANSDUCTION SYSTEM"/>
    <property type="match status" value="1"/>
</dbReference>
<keyword evidence="4" id="KW-0812">Transmembrane</keyword>
<feature type="compositionally biased region" description="Basic and acidic residues" evidence="3">
    <location>
        <begin position="314"/>
        <end position="324"/>
    </location>
</feature>
<dbReference type="InterPro" id="IPR043128">
    <property type="entry name" value="Rev_trsase/Diguanyl_cyclase"/>
</dbReference>
<evidence type="ECO:0000256" key="1">
    <source>
        <dbReference type="ARBA" id="ARBA00012528"/>
    </source>
</evidence>
<dbReference type="InterPro" id="IPR000160">
    <property type="entry name" value="GGDEF_dom"/>
</dbReference>
<dbReference type="EC" id="2.7.7.65" evidence="1"/>
<dbReference type="InterPro" id="IPR050469">
    <property type="entry name" value="Diguanylate_Cyclase"/>
</dbReference>
<feature type="transmembrane region" description="Helical" evidence="4">
    <location>
        <begin position="55"/>
        <end position="73"/>
    </location>
</feature>
<dbReference type="PANTHER" id="PTHR45138:SF9">
    <property type="entry name" value="DIGUANYLATE CYCLASE DGCM-RELATED"/>
    <property type="match status" value="1"/>
</dbReference>
<dbReference type="KEGG" id="acob:P0Y56_04965"/>
<feature type="domain" description="GGDEF" evidence="5">
    <location>
        <begin position="161"/>
        <end position="292"/>
    </location>
</feature>
<dbReference type="Gene3D" id="3.30.70.270">
    <property type="match status" value="1"/>
</dbReference>
<dbReference type="SUPFAM" id="SSF55073">
    <property type="entry name" value="Nucleotide cyclase"/>
    <property type="match status" value="1"/>
</dbReference>
<comment type="catalytic activity">
    <reaction evidence="2">
        <text>2 GTP = 3',3'-c-di-GMP + 2 diphosphate</text>
        <dbReference type="Rhea" id="RHEA:24898"/>
        <dbReference type="ChEBI" id="CHEBI:33019"/>
        <dbReference type="ChEBI" id="CHEBI:37565"/>
        <dbReference type="ChEBI" id="CHEBI:58805"/>
        <dbReference type="EC" id="2.7.7.65"/>
    </reaction>
</comment>
<dbReference type="InterPro" id="IPR029787">
    <property type="entry name" value="Nucleotide_cyclase"/>
</dbReference>